<name>A0A9Q5FPY3_PSEFR</name>
<organism evidence="2 3">
    <name type="scientific">Pseudomonas fragi</name>
    <dbReference type="NCBI Taxonomy" id="296"/>
    <lineage>
        <taxon>Bacteria</taxon>
        <taxon>Pseudomonadati</taxon>
        <taxon>Pseudomonadota</taxon>
        <taxon>Gammaproteobacteria</taxon>
        <taxon>Pseudomonadales</taxon>
        <taxon>Pseudomonadaceae</taxon>
        <taxon>Pseudomonas</taxon>
    </lineage>
</organism>
<dbReference type="RefSeq" id="WP_169907596.1">
    <property type="nucleotide sequence ID" value="NZ_JAAQYX010000010.1"/>
</dbReference>
<sequence>MKFQYSHLSSGQFESLVIHLCYELLGFATETFSGGKDGGRDSRFEGRANLYPSAAEPWTGVTIIQAKHTSAYNKKFSDGEFFGTASSEVDGEIPKIVKLIKSDSLRNYFLFSNRKLPASAGLTIRDYISGQTGLHSSNIGLVGVEQFENYFKRFKHIPSDVGLNPFDMPLNIEPDELAEIIVSLKNNLKAISKADLGRKIVRVSFERKNQINNLSGPYGSTIKKKIGELYQVQDFLAMPENEVLQQLYMQSAEELAAKVCVLRSPDQKFDVVLEKIIELLLERDTDLRSNKTLTRLMIYYMYYHCDIGEEDAAAAE</sequence>
<comment type="caution">
    <text evidence="2">The sequence shown here is derived from an EMBL/GenBank/DDBJ whole genome shotgun (WGS) entry which is preliminary data.</text>
</comment>
<reference evidence="2 3" key="1">
    <citation type="journal article" date="2020" name="Front. Microbiol.">
        <title>Genetic Organization of the aprX-lipA2 Operon Affects the Proteolytic Potential of Pseudomonas Species in Milk.</title>
        <authorList>
            <person name="Maier C."/>
            <person name="Huptas C."/>
            <person name="von Neubeck M."/>
            <person name="Scherer S."/>
            <person name="Wenning M."/>
            <person name="Lucking G."/>
        </authorList>
    </citation>
    <scope>NUCLEOTIDE SEQUENCE [LARGE SCALE GENOMIC DNA]</scope>
    <source>
        <strain evidence="2 3">WS 5094</strain>
    </source>
</reference>
<accession>A0A9Q5FPY3</accession>
<dbReference type="AlphaFoldDB" id="A0A9Q5FPY3"/>
<evidence type="ECO:0000313" key="2">
    <source>
        <dbReference type="EMBL" id="NNB49523.1"/>
    </source>
</evidence>
<evidence type="ECO:0000259" key="1">
    <source>
        <dbReference type="Pfam" id="PF20279"/>
    </source>
</evidence>
<evidence type="ECO:0000313" key="3">
    <source>
        <dbReference type="Proteomes" id="UP000564604"/>
    </source>
</evidence>
<dbReference type="EMBL" id="JAAQYX010000010">
    <property type="protein sequence ID" value="NNB49523.1"/>
    <property type="molecule type" value="Genomic_DNA"/>
</dbReference>
<dbReference type="Proteomes" id="UP000564604">
    <property type="component" value="Unassembled WGS sequence"/>
</dbReference>
<dbReference type="Pfam" id="PF20279">
    <property type="entry name" value="CTD12"/>
    <property type="match status" value="1"/>
</dbReference>
<protein>
    <recommendedName>
        <fullName evidence="1">ABC-three component systems C-terminal domain-containing protein</fullName>
    </recommendedName>
</protein>
<proteinExistence type="predicted"/>
<dbReference type="InterPro" id="IPR046917">
    <property type="entry name" value="ABC-3C_CTD12"/>
</dbReference>
<gene>
    <name evidence="2" type="ORF">HBN89_09595</name>
</gene>
<feature type="domain" description="ABC-three component systems C-terminal" evidence="1">
    <location>
        <begin position="166"/>
        <end position="308"/>
    </location>
</feature>